<dbReference type="InterPro" id="IPR002197">
    <property type="entry name" value="HTH_Fis"/>
</dbReference>
<accession>A0A538TC98</accession>
<keyword evidence="4" id="KW-0804">Transcription</keyword>
<dbReference type="GO" id="GO:0006355">
    <property type="term" value="P:regulation of DNA-templated transcription"/>
    <property type="evidence" value="ECO:0007669"/>
    <property type="project" value="InterPro"/>
</dbReference>
<dbReference type="GO" id="GO:0043565">
    <property type="term" value="F:sequence-specific DNA binding"/>
    <property type="evidence" value="ECO:0007669"/>
    <property type="project" value="InterPro"/>
</dbReference>
<dbReference type="Pfam" id="PF00158">
    <property type="entry name" value="Sigma54_activat"/>
    <property type="match status" value="1"/>
</dbReference>
<keyword evidence="3" id="KW-0805">Transcription regulation</keyword>
<dbReference type="SUPFAM" id="SSF52540">
    <property type="entry name" value="P-loop containing nucleoside triphosphate hydrolases"/>
    <property type="match status" value="1"/>
</dbReference>
<dbReference type="SMART" id="SM00382">
    <property type="entry name" value="AAA"/>
    <property type="match status" value="1"/>
</dbReference>
<keyword evidence="2" id="KW-0067">ATP-binding</keyword>
<dbReference type="SUPFAM" id="SSF46689">
    <property type="entry name" value="Homeodomain-like"/>
    <property type="match status" value="1"/>
</dbReference>
<dbReference type="PANTHER" id="PTHR32071">
    <property type="entry name" value="TRANSCRIPTIONAL REGULATORY PROTEIN"/>
    <property type="match status" value="1"/>
</dbReference>
<dbReference type="InterPro" id="IPR002078">
    <property type="entry name" value="Sigma_54_int"/>
</dbReference>
<dbReference type="Pfam" id="PF25601">
    <property type="entry name" value="AAA_lid_14"/>
    <property type="match status" value="1"/>
</dbReference>
<evidence type="ECO:0000256" key="4">
    <source>
        <dbReference type="ARBA" id="ARBA00023163"/>
    </source>
</evidence>
<dbReference type="Pfam" id="PF02954">
    <property type="entry name" value="HTH_8"/>
    <property type="match status" value="1"/>
</dbReference>
<dbReference type="PROSITE" id="PS00675">
    <property type="entry name" value="SIGMA54_INTERACT_1"/>
    <property type="match status" value="1"/>
</dbReference>
<feature type="region of interest" description="Disordered" evidence="5">
    <location>
        <begin position="59"/>
        <end position="81"/>
    </location>
</feature>
<dbReference type="InterPro" id="IPR003593">
    <property type="entry name" value="AAA+_ATPase"/>
</dbReference>
<evidence type="ECO:0000313" key="7">
    <source>
        <dbReference type="EMBL" id="TMQ61273.1"/>
    </source>
</evidence>
<dbReference type="EMBL" id="VBOY01000182">
    <property type="protein sequence ID" value="TMQ61273.1"/>
    <property type="molecule type" value="Genomic_DNA"/>
</dbReference>
<evidence type="ECO:0000256" key="3">
    <source>
        <dbReference type="ARBA" id="ARBA00023015"/>
    </source>
</evidence>
<protein>
    <submittedName>
        <fullName evidence="7">Sigma-54-dependent Fis family transcriptional regulator</fullName>
    </submittedName>
</protein>
<evidence type="ECO:0000313" key="8">
    <source>
        <dbReference type="Proteomes" id="UP000316609"/>
    </source>
</evidence>
<dbReference type="AlphaFoldDB" id="A0A538TC98"/>
<dbReference type="InterPro" id="IPR025944">
    <property type="entry name" value="Sigma_54_int_dom_CS"/>
</dbReference>
<gene>
    <name evidence="7" type="ORF">E6K78_12950</name>
</gene>
<dbReference type="Proteomes" id="UP000316609">
    <property type="component" value="Unassembled WGS sequence"/>
</dbReference>
<dbReference type="FunFam" id="3.40.50.300:FF:000006">
    <property type="entry name" value="DNA-binding transcriptional regulator NtrC"/>
    <property type="match status" value="1"/>
</dbReference>
<dbReference type="InterPro" id="IPR025662">
    <property type="entry name" value="Sigma_54_int_dom_ATP-bd_1"/>
</dbReference>
<evidence type="ECO:0000256" key="1">
    <source>
        <dbReference type="ARBA" id="ARBA00022741"/>
    </source>
</evidence>
<dbReference type="PROSITE" id="PS50045">
    <property type="entry name" value="SIGMA54_INTERACT_4"/>
    <property type="match status" value="1"/>
</dbReference>
<feature type="domain" description="Sigma-54 factor interaction" evidence="6">
    <location>
        <begin position="94"/>
        <end position="321"/>
    </location>
</feature>
<comment type="caution">
    <text evidence="7">The sequence shown here is derived from an EMBL/GenBank/DDBJ whole genome shotgun (WGS) entry which is preliminary data.</text>
</comment>
<dbReference type="PRINTS" id="PR01590">
    <property type="entry name" value="HTHFIS"/>
</dbReference>
<feature type="compositionally biased region" description="Basic and acidic residues" evidence="5">
    <location>
        <begin position="67"/>
        <end position="81"/>
    </location>
</feature>
<evidence type="ECO:0000256" key="2">
    <source>
        <dbReference type="ARBA" id="ARBA00022840"/>
    </source>
</evidence>
<dbReference type="InterPro" id="IPR027417">
    <property type="entry name" value="P-loop_NTPase"/>
</dbReference>
<dbReference type="Gene3D" id="1.10.8.60">
    <property type="match status" value="1"/>
</dbReference>
<dbReference type="Gene3D" id="3.40.50.300">
    <property type="entry name" value="P-loop containing nucleotide triphosphate hydrolases"/>
    <property type="match status" value="1"/>
</dbReference>
<dbReference type="GO" id="GO:0005524">
    <property type="term" value="F:ATP binding"/>
    <property type="evidence" value="ECO:0007669"/>
    <property type="project" value="UniProtKB-KW"/>
</dbReference>
<organism evidence="7 8">
    <name type="scientific">Eiseniibacteriota bacterium</name>
    <dbReference type="NCBI Taxonomy" id="2212470"/>
    <lineage>
        <taxon>Bacteria</taxon>
        <taxon>Candidatus Eiseniibacteriota</taxon>
    </lineage>
</organism>
<dbReference type="InterPro" id="IPR009057">
    <property type="entry name" value="Homeodomain-like_sf"/>
</dbReference>
<name>A0A538TC98_UNCEI</name>
<dbReference type="InterPro" id="IPR058031">
    <property type="entry name" value="AAA_lid_NorR"/>
</dbReference>
<dbReference type="CDD" id="cd00009">
    <property type="entry name" value="AAA"/>
    <property type="match status" value="1"/>
</dbReference>
<evidence type="ECO:0000256" key="5">
    <source>
        <dbReference type="SAM" id="MobiDB-lite"/>
    </source>
</evidence>
<reference evidence="7 8" key="1">
    <citation type="journal article" date="2019" name="Nat. Microbiol.">
        <title>Mediterranean grassland soil C-N compound turnover is dependent on rainfall and depth, and is mediated by genomically divergent microorganisms.</title>
        <authorList>
            <person name="Diamond S."/>
            <person name="Andeer P.F."/>
            <person name="Li Z."/>
            <person name="Crits-Christoph A."/>
            <person name="Burstein D."/>
            <person name="Anantharaman K."/>
            <person name="Lane K.R."/>
            <person name="Thomas B.C."/>
            <person name="Pan C."/>
            <person name="Northen T.R."/>
            <person name="Banfield J.F."/>
        </authorList>
    </citation>
    <scope>NUCLEOTIDE SEQUENCE [LARGE SCALE GENOMIC DNA]</scope>
    <source>
        <strain evidence="7">WS_8</strain>
    </source>
</reference>
<dbReference type="Gene3D" id="1.10.10.60">
    <property type="entry name" value="Homeodomain-like"/>
    <property type="match status" value="1"/>
</dbReference>
<sequence length="392" mass="43375">MAYGDWLRGPHAGEYADPPGGREAYVAAREHFERMGALGKLAEVEERLAQRNVETAVIQEPPALTPDLRRPPRRPRGESELERRATWAREAFGFVTRNKLVLGLLEEVCKLARSGSSILILGESGTGKELIAQGVHKLSGRTGNFMPINCGALPREVIESELFGHVMGSFTGAARDKVGLFESCSGGTVFLDEIAEMSFDLQSRLLRFLETGEVRRVGSNKNVAVDTLVIAATNREKTILESGEKFRADLYYRLAHAVVVLPPLRRRGEDIDLLVTHFLGEACERHDKRIVLSAAARNRLIAYSWPGNVRQLRATVNRLVVLGINDREVGAEALQLDDTRAPVSLTEELEQAERRRIVEAVARANGVRTDAAKSLGMSRTTLIAKMKRYGIQ</sequence>
<keyword evidence="1" id="KW-0547">Nucleotide-binding</keyword>
<proteinExistence type="predicted"/>
<dbReference type="PROSITE" id="PS00688">
    <property type="entry name" value="SIGMA54_INTERACT_3"/>
    <property type="match status" value="1"/>
</dbReference>
<evidence type="ECO:0000259" key="6">
    <source>
        <dbReference type="PROSITE" id="PS50045"/>
    </source>
</evidence>